<reference evidence="1 2" key="1">
    <citation type="submission" date="2019-08" db="EMBL/GenBank/DDBJ databases">
        <title>Genone of Arthrobacter echini P9.</title>
        <authorList>
            <person name="Bowman J.P."/>
        </authorList>
    </citation>
    <scope>NUCLEOTIDE SEQUENCE [LARGE SCALE GENOMIC DNA]</scope>
    <source>
        <strain evidence="1 2">P9</strain>
    </source>
</reference>
<sequence>MTSSQDVSAEGEPRGLVLHVLSQEPGAEERALRGAFRSAVNAQADLPSGTQLEIVVQGAAVVALAAGSSLAGDVAGLEQAGVRILACSNSLASAGLDAARLMESIAVASSAVGQVTRRQWLGWAYVRF</sequence>
<dbReference type="EMBL" id="VSLD01000001">
    <property type="protein sequence ID" value="TYD00296.1"/>
    <property type="molecule type" value="Genomic_DNA"/>
</dbReference>
<dbReference type="Proteomes" id="UP000323410">
    <property type="component" value="Unassembled WGS sequence"/>
</dbReference>
<dbReference type="OrthoDB" id="5113984at2"/>
<name>A0A5D0XUD7_9MICC</name>
<gene>
    <name evidence="1" type="ORF">FQ377_02235</name>
</gene>
<organism evidence="1 2">
    <name type="scientific">Arthrobacter echini</name>
    <dbReference type="NCBI Taxonomy" id="1529066"/>
    <lineage>
        <taxon>Bacteria</taxon>
        <taxon>Bacillati</taxon>
        <taxon>Actinomycetota</taxon>
        <taxon>Actinomycetes</taxon>
        <taxon>Micrococcales</taxon>
        <taxon>Micrococcaceae</taxon>
        <taxon>Arthrobacter</taxon>
    </lineage>
</organism>
<proteinExistence type="predicted"/>
<dbReference type="RefSeq" id="WP_148599602.1">
    <property type="nucleotide sequence ID" value="NZ_VSLD01000001.1"/>
</dbReference>
<comment type="caution">
    <text evidence="1">The sequence shown here is derived from an EMBL/GenBank/DDBJ whole genome shotgun (WGS) entry which is preliminary data.</text>
</comment>
<protein>
    <submittedName>
        <fullName evidence="1">Uncharacterized protein</fullName>
    </submittedName>
</protein>
<accession>A0A5D0XUD7</accession>
<dbReference type="PANTHER" id="PTHR37691:SF1">
    <property type="entry name" value="BLR3518 PROTEIN"/>
    <property type="match status" value="1"/>
</dbReference>
<evidence type="ECO:0000313" key="1">
    <source>
        <dbReference type="EMBL" id="TYD00296.1"/>
    </source>
</evidence>
<keyword evidence="2" id="KW-1185">Reference proteome</keyword>
<dbReference type="SUPFAM" id="SSF75169">
    <property type="entry name" value="DsrEFH-like"/>
    <property type="match status" value="1"/>
</dbReference>
<evidence type="ECO:0000313" key="2">
    <source>
        <dbReference type="Proteomes" id="UP000323410"/>
    </source>
</evidence>
<dbReference type="PANTHER" id="PTHR37691">
    <property type="entry name" value="BLR3518 PROTEIN"/>
    <property type="match status" value="1"/>
</dbReference>
<dbReference type="Gene3D" id="3.40.1260.10">
    <property type="entry name" value="DsrEFH-like"/>
    <property type="match status" value="1"/>
</dbReference>
<dbReference type="InterPro" id="IPR027396">
    <property type="entry name" value="DsrEFH-like"/>
</dbReference>
<dbReference type="AlphaFoldDB" id="A0A5D0XUD7"/>